<evidence type="ECO:0000256" key="4">
    <source>
        <dbReference type="ARBA" id="ARBA00022989"/>
    </source>
</evidence>
<dbReference type="Pfam" id="PF02653">
    <property type="entry name" value="BPD_transp_2"/>
    <property type="match status" value="1"/>
</dbReference>
<dbReference type="InterPro" id="IPR001851">
    <property type="entry name" value="ABC_transp_permease"/>
</dbReference>
<dbReference type="PANTHER" id="PTHR30482:SF17">
    <property type="entry name" value="ABC TRANSPORTER ATP-BINDING PROTEIN"/>
    <property type="match status" value="1"/>
</dbReference>
<feature type="transmembrane region" description="Helical" evidence="6">
    <location>
        <begin position="12"/>
        <end position="27"/>
    </location>
</feature>
<feature type="transmembrane region" description="Helical" evidence="6">
    <location>
        <begin position="160"/>
        <end position="179"/>
    </location>
</feature>
<accession>A0A4R3L2V0</accession>
<protein>
    <submittedName>
        <fullName evidence="7">Amino acid/amide ABC transporter membrane protein 2 (HAAT family)</fullName>
    </submittedName>
</protein>
<keyword evidence="3 6" id="KW-0812">Transmembrane</keyword>
<keyword evidence="4 6" id="KW-1133">Transmembrane helix</keyword>
<dbReference type="CDD" id="cd06581">
    <property type="entry name" value="TM_PBP1_LivM_like"/>
    <property type="match status" value="1"/>
</dbReference>
<reference evidence="7 8" key="1">
    <citation type="submission" date="2019-03" db="EMBL/GenBank/DDBJ databases">
        <title>Genomic Encyclopedia of Type Strains, Phase IV (KMG-IV): sequencing the most valuable type-strain genomes for metagenomic binning, comparative biology and taxonomic classification.</title>
        <authorList>
            <person name="Goeker M."/>
        </authorList>
    </citation>
    <scope>NUCLEOTIDE SEQUENCE [LARGE SCALE GENOMIC DNA]</scope>
    <source>
        <strain evidence="7 8">DSM 45707</strain>
    </source>
</reference>
<name>A0A4R3L2V0_9BACL</name>
<dbReference type="InterPro" id="IPR043428">
    <property type="entry name" value="LivM-like"/>
</dbReference>
<keyword evidence="8" id="KW-1185">Reference proteome</keyword>
<organism evidence="7 8">
    <name type="scientific">Hazenella coriacea</name>
    <dbReference type="NCBI Taxonomy" id="1179467"/>
    <lineage>
        <taxon>Bacteria</taxon>
        <taxon>Bacillati</taxon>
        <taxon>Bacillota</taxon>
        <taxon>Bacilli</taxon>
        <taxon>Bacillales</taxon>
        <taxon>Thermoactinomycetaceae</taxon>
        <taxon>Hazenella</taxon>
    </lineage>
</organism>
<feature type="transmembrane region" description="Helical" evidence="6">
    <location>
        <begin position="34"/>
        <end position="53"/>
    </location>
</feature>
<feature type="transmembrane region" description="Helical" evidence="6">
    <location>
        <begin position="59"/>
        <end position="79"/>
    </location>
</feature>
<dbReference type="Proteomes" id="UP000294937">
    <property type="component" value="Unassembled WGS sequence"/>
</dbReference>
<evidence type="ECO:0000256" key="6">
    <source>
        <dbReference type="SAM" id="Phobius"/>
    </source>
</evidence>
<proteinExistence type="predicted"/>
<evidence type="ECO:0000256" key="5">
    <source>
        <dbReference type="ARBA" id="ARBA00023136"/>
    </source>
</evidence>
<gene>
    <name evidence="7" type="ORF">EDD58_105123</name>
</gene>
<evidence type="ECO:0000313" key="8">
    <source>
        <dbReference type="Proteomes" id="UP000294937"/>
    </source>
</evidence>
<keyword evidence="2" id="KW-1003">Cell membrane</keyword>
<comment type="caution">
    <text evidence="7">The sequence shown here is derived from an EMBL/GenBank/DDBJ whole genome shotgun (WGS) entry which is preliminary data.</text>
</comment>
<evidence type="ECO:0000313" key="7">
    <source>
        <dbReference type="EMBL" id="TCS93913.1"/>
    </source>
</evidence>
<dbReference type="GO" id="GO:0015658">
    <property type="term" value="F:branched-chain amino acid transmembrane transporter activity"/>
    <property type="evidence" value="ECO:0007669"/>
    <property type="project" value="InterPro"/>
</dbReference>
<dbReference type="GO" id="GO:0005886">
    <property type="term" value="C:plasma membrane"/>
    <property type="evidence" value="ECO:0007669"/>
    <property type="project" value="UniProtKB-SubCell"/>
</dbReference>
<dbReference type="AlphaFoldDB" id="A0A4R3L2V0"/>
<feature type="transmembrane region" description="Helical" evidence="6">
    <location>
        <begin position="210"/>
        <end position="235"/>
    </location>
</feature>
<feature type="transmembrane region" description="Helical" evidence="6">
    <location>
        <begin position="289"/>
        <end position="312"/>
    </location>
</feature>
<comment type="subcellular location">
    <subcellularLocation>
        <location evidence="1">Cell membrane</location>
        <topology evidence="1">Multi-pass membrane protein</topology>
    </subcellularLocation>
</comment>
<feature type="transmembrane region" description="Helical" evidence="6">
    <location>
        <begin position="116"/>
        <end position="134"/>
    </location>
</feature>
<dbReference type="RefSeq" id="WP_131925280.1">
    <property type="nucleotide sequence ID" value="NZ_SMAG01000005.1"/>
</dbReference>
<sequence length="334" mass="37313">MGLISRFSMKHVLFFLVGLFLLLFPFVNDSRSTLILMTQIFIFAVFAMSYDLLLGYTGIISFGHAMFFGLGAYSVGILLSQGDISLLTVGSALIVTIVLCGILSWIVGMLSLRLKSHYYAMLTLALAGLFQVGAEKWRSLTKGNDGFTFRIPQELMDREVFYFIALAFMILSFFFLRRFTKSPLGTVLQAVRENERRAESIGYEVYHYKVAASVVSGILAGLAGVMYGLSLRFVNTAVFGVDMTLDVLLMTIIGGAGTLIGPILGAVMIEFTHDWLSELASLHWIFERWIIIFGLIYILVVMFFPKGLVGTLRKWSIFARKSENKQETNLKTNG</sequence>
<dbReference type="EMBL" id="SMAG01000005">
    <property type="protein sequence ID" value="TCS93913.1"/>
    <property type="molecule type" value="Genomic_DNA"/>
</dbReference>
<evidence type="ECO:0000256" key="2">
    <source>
        <dbReference type="ARBA" id="ARBA00022475"/>
    </source>
</evidence>
<dbReference type="PANTHER" id="PTHR30482">
    <property type="entry name" value="HIGH-AFFINITY BRANCHED-CHAIN AMINO ACID TRANSPORT SYSTEM PERMEASE"/>
    <property type="match status" value="1"/>
</dbReference>
<dbReference type="OrthoDB" id="9789927at2"/>
<evidence type="ECO:0000256" key="3">
    <source>
        <dbReference type="ARBA" id="ARBA00022692"/>
    </source>
</evidence>
<feature type="transmembrane region" description="Helical" evidence="6">
    <location>
        <begin position="247"/>
        <end position="269"/>
    </location>
</feature>
<feature type="transmembrane region" description="Helical" evidence="6">
    <location>
        <begin position="86"/>
        <end position="110"/>
    </location>
</feature>
<keyword evidence="5 6" id="KW-0472">Membrane</keyword>
<evidence type="ECO:0000256" key="1">
    <source>
        <dbReference type="ARBA" id="ARBA00004651"/>
    </source>
</evidence>